<keyword evidence="5" id="KW-0813">Transport</keyword>
<proteinExistence type="inferred from homology"/>
<evidence type="ECO:0000256" key="4">
    <source>
        <dbReference type="ARBA" id="ARBA00023136"/>
    </source>
</evidence>
<comment type="subunit">
    <text evidence="5">Forms a complex with TatA.</text>
</comment>
<dbReference type="Pfam" id="PF00902">
    <property type="entry name" value="TatC"/>
    <property type="match status" value="1"/>
</dbReference>
<evidence type="ECO:0000256" key="3">
    <source>
        <dbReference type="ARBA" id="ARBA00022989"/>
    </source>
</evidence>
<dbReference type="RefSeq" id="WP_168720203.1">
    <property type="nucleotide sequence ID" value="NZ_CP042909.1"/>
</dbReference>
<keyword evidence="3 5" id="KW-1133">Transmembrane helix</keyword>
<evidence type="ECO:0000256" key="1">
    <source>
        <dbReference type="ARBA" id="ARBA00004141"/>
    </source>
</evidence>
<feature type="transmembrane region" description="Helical" evidence="5">
    <location>
        <begin position="210"/>
        <end position="231"/>
    </location>
</feature>
<name>A0A6H1WUM2_9BACT</name>
<comment type="similarity">
    <text evidence="5">Belongs to the TatC family.</text>
</comment>
<organism evidence="6 7">
    <name type="scientific">Thermosulfurimonas marina</name>
    <dbReference type="NCBI Taxonomy" id="2047767"/>
    <lineage>
        <taxon>Bacteria</taxon>
        <taxon>Pseudomonadati</taxon>
        <taxon>Thermodesulfobacteriota</taxon>
        <taxon>Thermodesulfobacteria</taxon>
        <taxon>Thermodesulfobacteriales</taxon>
        <taxon>Thermodesulfobacteriaceae</taxon>
        <taxon>Thermosulfurimonas</taxon>
    </lineage>
</organism>
<feature type="transmembrane region" description="Helical" evidence="5">
    <location>
        <begin position="185"/>
        <end position="204"/>
    </location>
</feature>
<evidence type="ECO:0000256" key="2">
    <source>
        <dbReference type="ARBA" id="ARBA00022692"/>
    </source>
</evidence>
<evidence type="ECO:0000313" key="7">
    <source>
        <dbReference type="Proteomes" id="UP000501253"/>
    </source>
</evidence>
<feature type="transmembrane region" description="Helical" evidence="5">
    <location>
        <begin position="102"/>
        <end position="128"/>
    </location>
</feature>
<keyword evidence="4 5" id="KW-0472">Membrane</keyword>
<evidence type="ECO:0000313" key="6">
    <source>
        <dbReference type="EMBL" id="QJA06854.1"/>
    </source>
</evidence>
<feature type="transmembrane region" description="Helical" evidence="5">
    <location>
        <begin position="148"/>
        <end position="173"/>
    </location>
</feature>
<dbReference type="GO" id="GO:0033281">
    <property type="term" value="C:TAT protein transport complex"/>
    <property type="evidence" value="ECO:0007669"/>
    <property type="project" value="UniProtKB-UniRule"/>
</dbReference>
<comment type="subcellular location">
    <subcellularLocation>
        <location evidence="5">Cell membrane</location>
        <topology evidence="5">Multi-pass membrane protein</topology>
    </subcellularLocation>
    <subcellularLocation>
        <location evidence="1">Membrane</location>
        <topology evidence="1">Multi-pass membrane protein</topology>
    </subcellularLocation>
</comment>
<dbReference type="HAMAP" id="MF_00902">
    <property type="entry name" value="TatC"/>
    <property type="match status" value="1"/>
</dbReference>
<dbReference type="PRINTS" id="PR01840">
    <property type="entry name" value="TATCFAMILY"/>
</dbReference>
<sequence length="236" mass="26344">MSEEAPLKDLVRALLVLRRYLLRILLLLFLLTLGFLWTAPRLLLWLEGHFGQRLAFFGVAESWLAVLKLALILALTVAFPLILYLLWRALSAVYGLSWRSGLALVLGGSLLFYGGMTFCFFVSLPYGMRFLLSFGRGELVPTISVGHFVNFVGLFLLAFGLIFEVPLLMMLAARIGLLDPYKAARFRRHAILIIAILAAVLTPTPDVFNMSLMAVPLYLLFEVGLLGARLLRPKSS</sequence>
<reference evidence="6 7" key="1">
    <citation type="submission" date="2019-08" db="EMBL/GenBank/DDBJ databases">
        <title>Complete genome sequence of Thermosulfurimonas marina SU872T, an anaerobic thermophilic chemolithoautotrophic bacterium isolated from a shallow marine hydrothermal vent.</title>
        <authorList>
            <person name="Allioux M."/>
            <person name="Jebbar M."/>
            <person name="Slobodkina G."/>
            <person name="Slobodkin A."/>
            <person name="Moalic Y."/>
            <person name="Frolova A."/>
            <person name="Shao Z."/>
            <person name="Alain K."/>
        </authorList>
    </citation>
    <scope>NUCLEOTIDE SEQUENCE [LARGE SCALE GENOMIC DNA]</scope>
    <source>
        <strain evidence="6 7">SU872</strain>
    </source>
</reference>
<comment type="function">
    <text evidence="5">Part of the twin-arginine translocation (Tat) system that transports large folded proteins containing a characteristic twin-arginine motif in their signal peptide across membranes.</text>
</comment>
<dbReference type="InterPro" id="IPR002033">
    <property type="entry name" value="TatC"/>
</dbReference>
<feature type="transmembrane region" description="Helical" evidence="5">
    <location>
        <begin position="20"/>
        <end position="43"/>
    </location>
</feature>
<keyword evidence="2 5" id="KW-0812">Transmembrane</keyword>
<dbReference type="EMBL" id="CP042909">
    <property type="protein sequence ID" value="QJA06854.1"/>
    <property type="molecule type" value="Genomic_DNA"/>
</dbReference>
<dbReference type="GO" id="GO:0009977">
    <property type="term" value="F:proton motive force dependent protein transmembrane transporter activity"/>
    <property type="evidence" value="ECO:0007669"/>
    <property type="project" value="TreeGrafter"/>
</dbReference>
<feature type="transmembrane region" description="Helical" evidence="5">
    <location>
        <begin position="63"/>
        <end position="90"/>
    </location>
</feature>
<keyword evidence="7" id="KW-1185">Reference proteome</keyword>
<dbReference type="PANTHER" id="PTHR30371:SF0">
    <property type="entry name" value="SEC-INDEPENDENT PROTEIN TRANSLOCASE PROTEIN TATC, CHLOROPLASTIC-RELATED"/>
    <property type="match status" value="1"/>
</dbReference>
<keyword evidence="5" id="KW-0811">Translocation</keyword>
<gene>
    <name evidence="5" type="primary">tatC</name>
    <name evidence="6" type="ORF">FVE67_08660</name>
</gene>
<dbReference type="AlphaFoldDB" id="A0A6H1WUM2"/>
<keyword evidence="5" id="KW-0653">Protein transport</keyword>
<dbReference type="Proteomes" id="UP000501253">
    <property type="component" value="Chromosome"/>
</dbReference>
<dbReference type="PANTHER" id="PTHR30371">
    <property type="entry name" value="SEC-INDEPENDENT PROTEIN TRANSLOCASE PROTEIN TATC"/>
    <property type="match status" value="1"/>
</dbReference>
<keyword evidence="5" id="KW-1003">Cell membrane</keyword>
<dbReference type="GO" id="GO:0065002">
    <property type="term" value="P:intracellular protein transmembrane transport"/>
    <property type="evidence" value="ECO:0007669"/>
    <property type="project" value="TreeGrafter"/>
</dbReference>
<evidence type="ECO:0000256" key="5">
    <source>
        <dbReference type="HAMAP-Rule" id="MF_00902"/>
    </source>
</evidence>
<dbReference type="KEGG" id="tmai:FVE67_08660"/>
<dbReference type="GO" id="GO:0043953">
    <property type="term" value="P:protein transport by the Tat complex"/>
    <property type="evidence" value="ECO:0007669"/>
    <property type="project" value="UniProtKB-UniRule"/>
</dbReference>
<protein>
    <recommendedName>
        <fullName evidence="5">Sec-independent protein translocase protein TatC</fullName>
    </recommendedName>
</protein>
<accession>A0A6H1WUM2</accession>